<dbReference type="Pfam" id="PF00679">
    <property type="entry name" value="EFG_C"/>
    <property type="match status" value="1"/>
</dbReference>
<dbReference type="Pfam" id="PF00009">
    <property type="entry name" value="GTP_EFTU"/>
    <property type="match status" value="1"/>
</dbReference>
<dbReference type="SUPFAM" id="SSF54980">
    <property type="entry name" value="EF-G C-terminal domain-like"/>
    <property type="match status" value="2"/>
</dbReference>
<dbReference type="PANTHER" id="PTHR43261:SF1">
    <property type="entry name" value="RIBOSOME-RELEASING FACTOR 2, MITOCHONDRIAL"/>
    <property type="match status" value="1"/>
</dbReference>
<dbReference type="PROSITE" id="PS00301">
    <property type="entry name" value="G_TR_1"/>
    <property type="match status" value="1"/>
</dbReference>
<dbReference type="Proteomes" id="UP000887562">
    <property type="component" value="Unplaced"/>
</dbReference>
<dbReference type="GO" id="GO:0005525">
    <property type="term" value="F:GTP binding"/>
    <property type="evidence" value="ECO:0007669"/>
    <property type="project" value="UniProtKB-KW"/>
</dbReference>
<evidence type="ECO:0000256" key="4">
    <source>
        <dbReference type="ARBA" id="ARBA00022980"/>
    </source>
</evidence>
<organism evidence="9 10">
    <name type="scientific">Echinococcus canadensis</name>
    <dbReference type="NCBI Taxonomy" id="519352"/>
    <lineage>
        <taxon>Eukaryota</taxon>
        <taxon>Metazoa</taxon>
        <taxon>Spiralia</taxon>
        <taxon>Lophotrochozoa</taxon>
        <taxon>Platyhelminthes</taxon>
        <taxon>Cestoda</taxon>
        <taxon>Eucestoda</taxon>
        <taxon>Cyclophyllidea</taxon>
        <taxon>Taeniidae</taxon>
        <taxon>Echinococcus</taxon>
        <taxon>Echinococcus canadensis group</taxon>
    </lineage>
</organism>
<dbReference type="WBParaSite" id="maker-E.canG7_contigs_3140-snap-gene-1.50-mRNA-1">
    <property type="protein sequence ID" value="maker-E.canG7_contigs_3140-snap-gene-1.50-mRNA-1"/>
    <property type="gene ID" value="EcG7_02198"/>
</dbReference>
<sequence>FVFPFSRLTSTYNFSQPIRGKKYHYALEPKILPPDTQFDINDPLLYKTVEPISKWRHSSKNWDPVVAKIMGMMLYDGDRETVREVMRKTFAEIKFIQMAKRKRLVGAESDAVEVNPIKIVNEAVTNCSPLLVLHSVRRGGFIYKVPAPPQNETVSRHMAIRWILESARNKDKNQRIWVSLAHELINAANNEGTAIGKKKELSKQCEENRAYANYRIYYLWYRPIYYYTTLFRVVGCTGCGTFSRVSLAWRYKHHAAVAPEGSIHKIRNVGLIAHIDAGKTTTTERMLFFAGRTRVVGEVDRGDTVTDYLAEERERGISIMSAAACLTWRQHDIHLIDTPGHVDFTFEVERGLTAVDSALVIIDACKGVETQTRTVWSQANRYQLPRLIFVNKMDRPMANFDNCLRSLRQRFGGAFFPLQMPVCIGKDQFVGIVDLPSLTLKVWPTTQKQTSRCFSQTDLLKVLASKEPQKSGESAVFGVAAVVPLALKARGQLLASLAELDDAFANEYLLLDTPESLLPADVVHDCVKRVTTSSRGFPVVLGSSRRNIGIQPVLDGVVDYLPDPSQRPPPPLIASVLSRIQRSTPHEDQSLPVLLTFKILFDPQRGPLSLTRVFSGYVTPGMLIRNWTRQDLEDASSVEKIGTLLQLTGDNYEVVDCAGPGSIVALSGLQSTRTGDILGPVTPDLPDSEEDEGTDGGVDSAFVPQPVVHAALEPRSSSTFRNLEHALTCMQREDPSFKATFDKETGQWVVAGMGDLHLEVVLSRLRREYRLEVNMGPLLTSHKEMPRAGHECRGTAVSTGLIGGRQRSIFVELDVFSDGHMSASNRSRVIFEKGWNLEGQKGGGGSGNAYQSTASQHKVMTCVRQGCEVALATGGPLLRSRVLGVGVRIRRVGQLSSATSADTTVMGADLARLQVPLASQNFASFAALLRSTVMKAQSKALAGLPEWKIMEPVMAVEIQIPLDGDSGSQDASLAPFLGELARRRGEVETVEMAECDGHGGGKCCLRAFAPLAELSGFSAAVRSLSSGRAEIVLRFAHFQPVSTERQIELLRHVPSRPLAPTHSSA</sequence>
<dbReference type="Gene3D" id="3.30.70.240">
    <property type="match status" value="1"/>
</dbReference>
<dbReference type="NCBIfam" id="TIGR00231">
    <property type="entry name" value="small_GTP"/>
    <property type="match status" value="1"/>
</dbReference>
<dbReference type="InterPro" id="IPR035649">
    <property type="entry name" value="EFG_V"/>
</dbReference>
<reference evidence="10" key="1">
    <citation type="submission" date="2022-11" db="UniProtKB">
        <authorList>
            <consortium name="WormBaseParasite"/>
        </authorList>
    </citation>
    <scope>IDENTIFICATION</scope>
</reference>
<dbReference type="GO" id="GO:0032790">
    <property type="term" value="P:ribosome disassembly"/>
    <property type="evidence" value="ECO:0007669"/>
    <property type="project" value="TreeGrafter"/>
</dbReference>
<keyword evidence="7" id="KW-0687">Ribonucleoprotein</keyword>
<dbReference type="GO" id="GO:0003924">
    <property type="term" value="F:GTPase activity"/>
    <property type="evidence" value="ECO:0007669"/>
    <property type="project" value="InterPro"/>
</dbReference>
<dbReference type="InterPro" id="IPR023798">
    <property type="entry name" value="Ribosomal_uS7_dom"/>
</dbReference>
<dbReference type="SUPFAM" id="SSF50447">
    <property type="entry name" value="Translation proteins"/>
    <property type="match status" value="1"/>
</dbReference>
<evidence type="ECO:0000313" key="9">
    <source>
        <dbReference type="Proteomes" id="UP000887562"/>
    </source>
</evidence>
<dbReference type="Gene3D" id="2.40.30.10">
    <property type="entry name" value="Translation factors"/>
    <property type="match status" value="1"/>
</dbReference>
<dbReference type="FunFam" id="3.40.50.300:FF:000514">
    <property type="entry name" value="Ribosome-releasing factor 2, mitochondrial"/>
    <property type="match status" value="1"/>
</dbReference>
<dbReference type="GO" id="GO:0032543">
    <property type="term" value="P:mitochondrial translation"/>
    <property type="evidence" value="ECO:0007669"/>
    <property type="project" value="TreeGrafter"/>
</dbReference>
<dbReference type="GO" id="GO:0005840">
    <property type="term" value="C:ribosome"/>
    <property type="evidence" value="ECO:0007669"/>
    <property type="project" value="UniProtKB-KW"/>
</dbReference>
<dbReference type="Gene3D" id="3.40.50.300">
    <property type="entry name" value="P-loop containing nucleotide triphosphate hydrolases"/>
    <property type="match status" value="1"/>
</dbReference>
<dbReference type="InterPro" id="IPR031157">
    <property type="entry name" value="G_TR_CS"/>
</dbReference>
<dbReference type="Pfam" id="PF14492">
    <property type="entry name" value="EFG_III"/>
    <property type="match status" value="1"/>
</dbReference>
<dbReference type="InterPro" id="IPR000795">
    <property type="entry name" value="T_Tr_GTP-bd_dom"/>
</dbReference>
<evidence type="ECO:0000256" key="3">
    <source>
        <dbReference type="ARBA" id="ARBA00022917"/>
    </source>
</evidence>
<dbReference type="InterPro" id="IPR005225">
    <property type="entry name" value="Small_GTP-bd"/>
</dbReference>
<name>A0A915EXW2_9CEST</name>
<evidence type="ECO:0000256" key="7">
    <source>
        <dbReference type="ARBA" id="ARBA00023274"/>
    </source>
</evidence>
<evidence type="ECO:0000256" key="6">
    <source>
        <dbReference type="ARBA" id="ARBA00023134"/>
    </source>
</evidence>
<dbReference type="GO" id="GO:1990904">
    <property type="term" value="C:ribonucleoprotein complex"/>
    <property type="evidence" value="ECO:0007669"/>
    <property type="project" value="UniProtKB-KW"/>
</dbReference>
<dbReference type="InterPro" id="IPR053905">
    <property type="entry name" value="EF-G-like_DII"/>
</dbReference>
<dbReference type="CDD" id="cd16262">
    <property type="entry name" value="EFG_III"/>
    <property type="match status" value="1"/>
</dbReference>
<keyword evidence="9" id="KW-1185">Reference proteome</keyword>
<dbReference type="Pfam" id="PF22042">
    <property type="entry name" value="EF-G_D2"/>
    <property type="match status" value="1"/>
</dbReference>
<keyword evidence="4" id="KW-0689">Ribosomal protein</keyword>
<proteinExistence type="inferred from homology"/>
<keyword evidence="5" id="KW-0496">Mitochondrion</keyword>
<dbReference type="PROSITE" id="PS51722">
    <property type="entry name" value="G_TR_2"/>
    <property type="match status" value="1"/>
</dbReference>
<evidence type="ECO:0000256" key="5">
    <source>
        <dbReference type="ARBA" id="ARBA00023128"/>
    </source>
</evidence>
<dbReference type="InterPro" id="IPR036823">
    <property type="entry name" value="Ribosomal_uS7_dom_sf"/>
</dbReference>
<dbReference type="Gene3D" id="1.10.455.10">
    <property type="entry name" value="Ribosomal protein S7 domain"/>
    <property type="match status" value="1"/>
</dbReference>
<keyword evidence="3" id="KW-0648">Protein biosynthesis</keyword>
<keyword evidence="2" id="KW-0547">Nucleotide-binding</keyword>
<keyword evidence="6" id="KW-0342">GTP-binding</keyword>
<dbReference type="InterPro" id="IPR000640">
    <property type="entry name" value="EFG_V-like"/>
</dbReference>
<dbReference type="Gene3D" id="3.30.70.870">
    <property type="entry name" value="Elongation Factor G (Translational Gtpase), domain 3"/>
    <property type="match status" value="1"/>
</dbReference>
<dbReference type="Pfam" id="PF00177">
    <property type="entry name" value="Ribosomal_S7"/>
    <property type="match status" value="1"/>
</dbReference>
<dbReference type="SMART" id="SM00838">
    <property type="entry name" value="EFG_C"/>
    <property type="match status" value="1"/>
</dbReference>
<protein>
    <submittedName>
        <fullName evidence="10">Tr-type G domain-containing protein</fullName>
    </submittedName>
</protein>
<evidence type="ECO:0000259" key="8">
    <source>
        <dbReference type="PROSITE" id="PS51722"/>
    </source>
</evidence>
<dbReference type="InterPro" id="IPR009000">
    <property type="entry name" value="Transl_B-barrel_sf"/>
</dbReference>
<dbReference type="PANTHER" id="PTHR43261">
    <property type="entry name" value="TRANSLATION ELONGATION FACTOR G-RELATED"/>
    <property type="match status" value="1"/>
</dbReference>
<dbReference type="GO" id="GO:0005759">
    <property type="term" value="C:mitochondrial matrix"/>
    <property type="evidence" value="ECO:0007669"/>
    <property type="project" value="UniProtKB-ARBA"/>
</dbReference>
<dbReference type="CDD" id="cd03713">
    <property type="entry name" value="EFG_mtEFG_C"/>
    <property type="match status" value="1"/>
</dbReference>
<dbReference type="InterPro" id="IPR041095">
    <property type="entry name" value="EFG_II"/>
</dbReference>
<dbReference type="SUPFAM" id="SSF52540">
    <property type="entry name" value="P-loop containing nucleoside triphosphate hydrolases"/>
    <property type="match status" value="1"/>
</dbReference>
<dbReference type="AlphaFoldDB" id="A0A915EXW2"/>
<evidence type="ECO:0000256" key="2">
    <source>
        <dbReference type="ARBA" id="ARBA00022741"/>
    </source>
</evidence>
<dbReference type="InterPro" id="IPR009022">
    <property type="entry name" value="EFG_III"/>
</dbReference>
<comment type="similarity">
    <text evidence="1">Belongs to the universal ribosomal protein uS7 family.</text>
</comment>
<feature type="domain" description="Tr-type G" evidence="8">
    <location>
        <begin position="264"/>
        <end position="565"/>
    </location>
</feature>
<dbReference type="PRINTS" id="PR00315">
    <property type="entry name" value="ELONGATNFCT"/>
</dbReference>
<evidence type="ECO:0000256" key="1">
    <source>
        <dbReference type="ARBA" id="ARBA00007151"/>
    </source>
</evidence>
<evidence type="ECO:0000313" key="10">
    <source>
        <dbReference type="WBParaSite" id="maker-E.canG7_contigs_3140-snap-gene-1.50-mRNA-1"/>
    </source>
</evidence>
<accession>A0A915EXW2</accession>
<dbReference type="InterPro" id="IPR035647">
    <property type="entry name" value="EFG_III/V"/>
</dbReference>
<dbReference type="InterPro" id="IPR027417">
    <property type="entry name" value="P-loop_NTPase"/>
</dbReference>
<dbReference type="SUPFAM" id="SSF47973">
    <property type="entry name" value="Ribosomal protein S7"/>
    <property type="match status" value="1"/>
</dbReference>